<evidence type="ECO:0000313" key="7">
    <source>
        <dbReference type="Proteomes" id="UP000000600"/>
    </source>
</evidence>
<evidence type="ECO:0000256" key="3">
    <source>
        <dbReference type="ARBA" id="ARBA00022833"/>
    </source>
</evidence>
<dbReference type="HOGENOM" id="CLU_533698_0_0_1"/>
<evidence type="ECO:0000256" key="4">
    <source>
        <dbReference type="PROSITE-ProRule" id="PRU00175"/>
    </source>
</evidence>
<dbReference type="SMART" id="SM00184">
    <property type="entry name" value="RING"/>
    <property type="match status" value="4"/>
</dbReference>
<dbReference type="InterPro" id="IPR013083">
    <property type="entry name" value="Znf_RING/FYVE/PHD"/>
</dbReference>
<reference evidence="6 7" key="1">
    <citation type="journal article" date="2006" name="Nature">
        <title>Global trends of whole-genome duplications revealed by the ciliate Paramecium tetraurelia.</title>
        <authorList>
            <consortium name="Genoscope"/>
            <person name="Aury J.-M."/>
            <person name="Jaillon O."/>
            <person name="Duret L."/>
            <person name="Noel B."/>
            <person name="Jubin C."/>
            <person name="Porcel B.M."/>
            <person name="Segurens B."/>
            <person name="Daubin V."/>
            <person name="Anthouard V."/>
            <person name="Aiach N."/>
            <person name="Arnaiz O."/>
            <person name="Billaut A."/>
            <person name="Beisson J."/>
            <person name="Blanc I."/>
            <person name="Bouhouche K."/>
            <person name="Camara F."/>
            <person name="Duharcourt S."/>
            <person name="Guigo R."/>
            <person name="Gogendeau D."/>
            <person name="Katinka M."/>
            <person name="Keller A.-M."/>
            <person name="Kissmehl R."/>
            <person name="Klotz C."/>
            <person name="Koll F."/>
            <person name="Le Moue A."/>
            <person name="Lepere C."/>
            <person name="Malinsky S."/>
            <person name="Nowacki M."/>
            <person name="Nowak J.K."/>
            <person name="Plattner H."/>
            <person name="Poulain J."/>
            <person name="Ruiz F."/>
            <person name="Serrano V."/>
            <person name="Zagulski M."/>
            <person name="Dessen P."/>
            <person name="Betermier M."/>
            <person name="Weissenbach J."/>
            <person name="Scarpelli C."/>
            <person name="Schachter V."/>
            <person name="Sperling L."/>
            <person name="Meyer E."/>
            <person name="Cohen J."/>
            <person name="Wincker P."/>
        </authorList>
    </citation>
    <scope>NUCLEOTIDE SEQUENCE [LARGE SCALE GENOMIC DNA]</scope>
    <source>
        <strain evidence="6 7">Stock d4-2</strain>
    </source>
</reference>
<dbReference type="InterPro" id="IPR001841">
    <property type="entry name" value="Znf_RING"/>
</dbReference>
<dbReference type="RefSeq" id="XP_001431222.1">
    <property type="nucleotide sequence ID" value="XM_001431185.1"/>
</dbReference>
<dbReference type="SUPFAM" id="SSF57850">
    <property type="entry name" value="RING/U-box"/>
    <property type="match status" value="2"/>
</dbReference>
<dbReference type="Proteomes" id="UP000000600">
    <property type="component" value="Unassembled WGS sequence"/>
</dbReference>
<sequence>MNQRQYEITRIPSNLKAFSNFTNWICVGQLIEEAMLVGLIEYHIKVNQVQIIQSQLLWSNQQNQAMQKINTLLNNSKNKPNRFKSFIEEVKIQDPKGQCFKDVIKSYFRYNFKTCPSDQFKFLSDTFKVQFIVIEQPNSNSQQLYGIETYGGINKIILYKYQEKYYLILTQIEKKCHLCKNKINLIDLKCQHQMCYNCIQKQFEQSKSVQYITCNLLGCTEYIYKSFYSNLQKEYQNNNCSKNTIQGQKEIQSKSYLIDMKTKQQNQDAIQKCAHCKKGFEQNQVIQTPCQHYYCKECALKQCEFRNQFICLQCGYYIQVDYVKLALYKPNKNQDQQCCKCKELINESLLFQNQCFHYICASCLEDLASKQTYLRCPNLKCGKGIIINDADLYLDRILTLKIQQTTNLNDQQQDYIEREEQVAIPELLNQGNNQELPSEPQQEFSNKLFKVKYFEQRQIMNLEERQCAICGLNFLDFEKQAQLQCLHVFHIKCFEDQQKESADCVLCQNVY</sequence>
<feature type="domain" description="RING-type" evidence="5">
    <location>
        <begin position="273"/>
        <end position="314"/>
    </location>
</feature>
<dbReference type="KEGG" id="ptm:GSPATT00033677001"/>
<dbReference type="GO" id="GO:0008270">
    <property type="term" value="F:zinc ion binding"/>
    <property type="evidence" value="ECO:0007669"/>
    <property type="project" value="UniProtKB-KW"/>
</dbReference>
<proteinExistence type="predicted"/>
<dbReference type="InterPro" id="IPR047126">
    <property type="entry name" value="RNF141-like"/>
</dbReference>
<keyword evidence="7" id="KW-1185">Reference proteome</keyword>
<keyword evidence="3" id="KW-0862">Zinc</keyword>
<dbReference type="InterPro" id="IPR017907">
    <property type="entry name" value="Znf_RING_CS"/>
</dbReference>
<dbReference type="GeneID" id="5017006"/>
<dbReference type="PROSITE" id="PS50089">
    <property type="entry name" value="ZF_RING_2"/>
    <property type="match status" value="3"/>
</dbReference>
<feature type="domain" description="RING-type" evidence="5">
    <location>
        <begin position="467"/>
        <end position="508"/>
    </location>
</feature>
<evidence type="ECO:0000313" key="6">
    <source>
        <dbReference type="EMBL" id="CAK63824.1"/>
    </source>
</evidence>
<dbReference type="OrthoDB" id="307078at2759"/>
<dbReference type="AlphaFoldDB" id="A0BZ57"/>
<gene>
    <name evidence="6" type="ORF">GSPATT00033677001</name>
</gene>
<accession>A0BZ57</accession>
<dbReference type="PROSITE" id="PS00518">
    <property type="entry name" value="ZF_RING_1"/>
    <property type="match status" value="3"/>
</dbReference>
<dbReference type="EMBL" id="CT868028">
    <property type="protein sequence ID" value="CAK63824.1"/>
    <property type="molecule type" value="Genomic_DNA"/>
</dbReference>
<dbReference type="PANTHER" id="PTHR12109:SF5">
    <property type="entry name" value="RING-TYPE DOMAIN-CONTAINING PROTEIN"/>
    <property type="match status" value="1"/>
</dbReference>
<dbReference type="Gene3D" id="3.30.40.10">
    <property type="entry name" value="Zinc/RING finger domain, C3HC4 (zinc finger)"/>
    <property type="match status" value="2"/>
</dbReference>
<protein>
    <recommendedName>
        <fullName evidence="5">RING-type domain-containing protein</fullName>
    </recommendedName>
</protein>
<keyword evidence="2 4" id="KW-0863">Zinc-finger</keyword>
<dbReference type="InParanoid" id="A0BZ57"/>
<feature type="domain" description="RING-type" evidence="5">
    <location>
        <begin position="338"/>
        <end position="380"/>
    </location>
</feature>
<evidence type="ECO:0000256" key="1">
    <source>
        <dbReference type="ARBA" id="ARBA00022723"/>
    </source>
</evidence>
<name>A0BZ57_PARTE</name>
<dbReference type="PANTHER" id="PTHR12109">
    <property type="entry name" value="RING FINGER PROTEIN 141-RELATED"/>
    <property type="match status" value="1"/>
</dbReference>
<evidence type="ECO:0000259" key="5">
    <source>
        <dbReference type="PROSITE" id="PS50089"/>
    </source>
</evidence>
<evidence type="ECO:0000256" key="2">
    <source>
        <dbReference type="ARBA" id="ARBA00022771"/>
    </source>
</evidence>
<keyword evidence="1" id="KW-0479">Metal-binding</keyword>
<organism evidence="6 7">
    <name type="scientific">Paramecium tetraurelia</name>
    <dbReference type="NCBI Taxonomy" id="5888"/>
    <lineage>
        <taxon>Eukaryota</taxon>
        <taxon>Sar</taxon>
        <taxon>Alveolata</taxon>
        <taxon>Ciliophora</taxon>
        <taxon>Intramacronucleata</taxon>
        <taxon>Oligohymenophorea</taxon>
        <taxon>Peniculida</taxon>
        <taxon>Parameciidae</taxon>
        <taxon>Paramecium</taxon>
    </lineage>
</organism>